<proteinExistence type="predicted"/>
<keyword evidence="3" id="KW-1185">Reference proteome</keyword>
<dbReference type="PANTHER" id="PTHR31299:SF0">
    <property type="entry name" value="ESTERASE, PUTATIVE (AFU_ORTHOLOGUE AFUA_1G05850)-RELATED"/>
    <property type="match status" value="1"/>
</dbReference>
<protein>
    <recommendedName>
        <fullName evidence="4">Erythromycin esterase</fullName>
    </recommendedName>
</protein>
<dbReference type="Pfam" id="PF05139">
    <property type="entry name" value="Erythro_esteras"/>
    <property type="match status" value="1"/>
</dbReference>
<feature type="chain" id="PRO_5045631466" description="Erythromycin esterase" evidence="1">
    <location>
        <begin position="20"/>
        <end position="395"/>
    </location>
</feature>
<organism evidence="2 3">
    <name type="scientific">Neptunitalea lumnitzerae</name>
    <dbReference type="NCBI Taxonomy" id="2965509"/>
    <lineage>
        <taxon>Bacteria</taxon>
        <taxon>Pseudomonadati</taxon>
        <taxon>Bacteroidota</taxon>
        <taxon>Flavobacteriia</taxon>
        <taxon>Flavobacteriales</taxon>
        <taxon>Flavobacteriaceae</taxon>
        <taxon>Neptunitalea</taxon>
    </lineage>
</organism>
<comment type="caution">
    <text evidence="2">The sequence shown here is derived from an EMBL/GenBank/DDBJ whole genome shotgun (WGS) entry which is preliminary data.</text>
</comment>
<dbReference type="Gene3D" id="1.20.1440.30">
    <property type="entry name" value="Biosynthetic Protein domain"/>
    <property type="match status" value="1"/>
</dbReference>
<dbReference type="RefSeq" id="WP_281763477.1">
    <property type="nucleotide sequence ID" value="NZ_BRVO01000001.1"/>
</dbReference>
<gene>
    <name evidence="2" type="ORF">Y10_01800</name>
</gene>
<feature type="signal peptide" evidence="1">
    <location>
        <begin position="1"/>
        <end position="19"/>
    </location>
</feature>
<dbReference type="EMBL" id="BRVO01000001">
    <property type="protein sequence ID" value="GLB47812.1"/>
    <property type="molecule type" value="Genomic_DNA"/>
</dbReference>
<evidence type="ECO:0000313" key="2">
    <source>
        <dbReference type="EMBL" id="GLB47812.1"/>
    </source>
</evidence>
<dbReference type="SUPFAM" id="SSF159501">
    <property type="entry name" value="EreA/ChaN-like"/>
    <property type="match status" value="1"/>
</dbReference>
<sequence length="395" mass="45392">MVKFITLIPLFFYFNSAKAQDTKAVAQALSDKVSILALGDPTHLEGTITTQRIELIKALHSEKHFSVIAFESNLFEMYYGYTQFLKDGASKHIYDGMYGIFPCQELNQLMDWVKVCNSKQDSIMIIGVESKFTGNNTLAHLKDFLTEEINSLDNILEDNLPLYYETLGTLIESSFYSRKIDDTEKQIIITETEKLLYHVESRKSDDFKTLVLKQTLINIIAEANRLHNSNSADKNNDRDFEMAKNVKFLHPLGKMVLWGSSTHYLKEPKAIQTHYFQKNNRITFGKLLKRDFPEAYFFIAYSSLEGKKTNLLFNSKVKPPKQGSIEFEAMQLKTPGKASYFMSLNPLNTLHLYTGEHQLDCRMLGHSYAEMEVSEVCDAIYFIDDTQPYTKLKAD</sequence>
<reference evidence="2" key="1">
    <citation type="submission" date="2022-07" db="EMBL/GenBank/DDBJ databases">
        <title>Taxonomy of Novel Oxalotrophic and Methylotrophic Bacteria.</title>
        <authorList>
            <person name="Sahin N."/>
            <person name="Tani A."/>
        </authorList>
    </citation>
    <scope>NUCLEOTIDE SEQUENCE</scope>
    <source>
        <strain evidence="2">Y10</strain>
    </source>
</reference>
<evidence type="ECO:0000313" key="3">
    <source>
        <dbReference type="Proteomes" id="UP001143543"/>
    </source>
</evidence>
<keyword evidence="1" id="KW-0732">Signal</keyword>
<dbReference type="InterPro" id="IPR007815">
    <property type="entry name" value="Emycin_Estase"/>
</dbReference>
<dbReference type="PANTHER" id="PTHR31299">
    <property type="entry name" value="ESTERASE, PUTATIVE (AFU_ORTHOLOGUE AFUA_1G05850)-RELATED"/>
    <property type="match status" value="1"/>
</dbReference>
<evidence type="ECO:0008006" key="4">
    <source>
        <dbReference type="Google" id="ProtNLM"/>
    </source>
</evidence>
<accession>A0ABQ5MEN6</accession>
<dbReference type="Gene3D" id="3.40.1660.10">
    <property type="entry name" value="EreA-like (biosynthetic domain)"/>
    <property type="match status" value="1"/>
</dbReference>
<name>A0ABQ5MEN6_9FLAO</name>
<dbReference type="Gene3D" id="3.30.1870.10">
    <property type="entry name" value="EreA-like, domain 2"/>
    <property type="match status" value="1"/>
</dbReference>
<evidence type="ECO:0000256" key="1">
    <source>
        <dbReference type="SAM" id="SignalP"/>
    </source>
</evidence>
<dbReference type="InterPro" id="IPR052036">
    <property type="entry name" value="Hydrolase/PRTase-associated"/>
</dbReference>
<dbReference type="Proteomes" id="UP001143543">
    <property type="component" value="Unassembled WGS sequence"/>
</dbReference>